<dbReference type="EMBL" id="JARPUR010000001">
    <property type="protein sequence ID" value="KAK4885437.1"/>
    <property type="molecule type" value="Genomic_DNA"/>
</dbReference>
<name>A0AAN7SJP7_9COLE</name>
<dbReference type="Proteomes" id="UP001353858">
    <property type="component" value="Unassembled WGS sequence"/>
</dbReference>
<accession>A0AAN7SJP7</accession>
<keyword evidence="2" id="KW-1185">Reference proteome</keyword>
<reference evidence="2" key="1">
    <citation type="submission" date="2023-01" db="EMBL/GenBank/DDBJ databases">
        <title>Key to firefly adult light organ development and bioluminescence: homeobox transcription factors regulate luciferase expression and transportation to peroxisome.</title>
        <authorList>
            <person name="Fu X."/>
        </authorList>
    </citation>
    <scope>NUCLEOTIDE SEQUENCE [LARGE SCALE GENOMIC DNA]</scope>
</reference>
<organism evidence="1 2">
    <name type="scientific">Aquatica leii</name>
    <dbReference type="NCBI Taxonomy" id="1421715"/>
    <lineage>
        <taxon>Eukaryota</taxon>
        <taxon>Metazoa</taxon>
        <taxon>Ecdysozoa</taxon>
        <taxon>Arthropoda</taxon>
        <taxon>Hexapoda</taxon>
        <taxon>Insecta</taxon>
        <taxon>Pterygota</taxon>
        <taxon>Neoptera</taxon>
        <taxon>Endopterygota</taxon>
        <taxon>Coleoptera</taxon>
        <taxon>Polyphaga</taxon>
        <taxon>Elateriformia</taxon>
        <taxon>Elateroidea</taxon>
        <taxon>Lampyridae</taxon>
        <taxon>Luciolinae</taxon>
        <taxon>Aquatica</taxon>
    </lineage>
</organism>
<protein>
    <submittedName>
        <fullName evidence="1">Uncharacterized protein</fullName>
    </submittedName>
</protein>
<proteinExistence type="predicted"/>
<sequence>MDRFLIKLTKTSGAINVSSAKCNSENGILNKNEVAVISVGDTKLEFFKFGMKTFLLGKIFLMIRVSSWTGVLSLDANLIKH</sequence>
<comment type="caution">
    <text evidence="1">The sequence shown here is derived from an EMBL/GenBank/DDBJ whole genome shotgun (WGS) entry which is preliminary data.</text>
</comment>
<evidence type="ECO:0000313" key="2">
    <source>
        <dbReference type="Proteomes" id="UP001353858"/>
    </source>
</evidence>
<gene>
    <name evidence="1" type="ORF">RN001_001708</name>
</gene>
<evidence type="ECO:0000313" key="1">
    <source>
        <dbReference type="EMBL" id="KAK4885437.1"/>
    </source>
</evidence>
<dbReference type="AlphaFoldDB" id="A0AAN7SJP7"/>